<dbReference type="Gene3D" id="1.20.1250.20">
    <property type="entry name" value="MFS general substrate transporter like domains"/>
    <property type="match status" value="2"/>
</dbReference>
<protein>
    <submittedName>
        <fullName evidence="11">Predicted arabinose efflux permease, MFS family</fullName>
    </submittedName>
</protein>
<keyword evidence="7 9" id="KW-1133">Transmembrane helix</keyword>
<dbReference type="InterPro" id="IPR036259">
    <property type="entry name" value="MFS_trans_sf"/>
</dbReference>
<dbReference type="Proteomes" id="UP000193228">
    <property type="component" value="Unassembled WGS sequence"/>
</dbReference>
<feature type="transmembrane region" description="Helical" evidence="9">
    <location>
        <begin position="414"/>
        <end position="434"/>
    </location>
</feature>
<dbReference type="PROSITE" id="PS00217">
    <property type="entry name" value="SUGAR_TRANSPORT_2"/>
    <property type="match status" value="1"/>
</dbReference>
<dbReference type="GO" id="GO:0015293">
    <property type="term" value="F:symporter activity"/>
    <property type="evidence" value="ECO:0007669"/>
    <property type="project" value="UniProtKB-KW"/>
</dbReference>
<dbReference type="InterPro" id="IPR005829">
    <property type="entry name" value="Sugar_transporter_CS"/>
</dbReference>
<dbReference type="Pfam" id="PF07690">
    <property type="entry name" value="MFS_1"/>
    <property type="match status" value="1"/>
</dbReference>
<evidence type="ECO:0000259" key="10">
    <source>
        <dbReference type="PROSITE" id="PS50850"/>
    </source>
</evidence>
<keyword evidence="12" id="KW-1185">Reference proteome</keyword>
<feature type="transmembrane region" description="Helical" evidence="9">
    <location>
        <begin position="382"/>
        <end position="408"/>
    </location>
</feature>
<evidence type="ECO:0000256" key="7">
    <source>
        <dbReference type="ARBA" id="ARBA00022989"/>
    </source>
</evidence>
<comment type="subcellular location">
    <subcellularLocation>
        <location evidence="1">Cell membrane</location>
        <topology evidence="1">Multi-pass membrane protein</topology>
    </subcellularLocation>
</comment>
<evidence type="ECO:0000313" key="11">
    <source>
        <dbReference type="EMBL" id="SMG11914.1"/>
    </source>
</evidence>
<evidence type="ECO:0000256" key="5">
    <source>
        <dbReference type="ARBA" id="ARBA00022692"/>
    </source>
</evidence>
<organism evidence="11 12">
    <name type="scientific">Paraburkholderia susongensis</name>
    <dbReference type="NCBI Taxonomy" id="1515439"/>
    <lineage>
        <taxon>Bacteria</taxon>
        <taxon>Pseudomonadati</taxon>
        <taxon>Pseudomonadota</taxon>
        <taxon>Betaproteobacteria</taxon>
        <taxon>Burkholderiales</taxon>
        <taxon>Burkholderiaceae</taxon>
        <taxon>Paraburkholderia</taxon>
    </lineage>
</organism>
<dbReference type="AlphaFoldDB" id="A0A1X7IBU3"/>
<dbReference type="InterPro" id="IPR051084">
    <property type="entry name" value="H+-coupled_symporters"/>
</dbReference>
<keyword evidence="5 9" id="KW-0812">Transmembrane</keyword>
<gene>
    <name evidence="11" type="ORF">SAMN06265784_101511</name>
</gene>
<feature type="transmembrane region" description="Helical" evidence="9">
    <location>
        <begin position="70"/>
        <end position="94"/>
    </location>
</feature>
<feature type="transmembrane region" description="Helical" evidence="9">
    <location>
        <begin position="347"/>
        <end position="370"/>
    </location>
</feature>
<accession>A0A1X7IBU3</accession>
<dbReference type="PROSITE" id="PS00216">
    <property type="entry name" value="SUGAR_TRANSPORT_1"/>
    <property type="match status" value="2"/>
</dbReference>
<feature type="transmembrane region" description="Helical" evidence="9">
    <location>
        <begin position="203"/>
        <end position="222"/>
    </location>
</feature>
<dbReference type="GO" id="GO:0005886">
    <property type="term" value="C:plasma membrane"/>
    <property type="evidence" value="ECO:0007669"/>
    <property type="project" value="UniProtKB-SubCell"/>
</dbReference>
<dbReference type="InterPro" id="IPR011701">
    <property type="entry name" value="MFS"/>
</dbReference>
<dbReference type="EMBL" id="FXAT01000001">
    <property type="protein sequence ID" value="SMG11914.1"/>
    <property type="molecule type" value="Genomic_DNA"/>
</dbReference>
<evidence type="ECO:0000256" key="3">
    <source>
        <dbReference type="ARBA" id="ARBA00022448"/>
    </source>
</evidence>
<evidence type="ECO:0000256" key="9">
    <source>
        <dbReference type="SAM" id="Phobius"/>
    </source>
</evidence>
<dbReference type="OrthoDB" id="6766492at2"/>
<name>A0A1X7IBU3_9BURK</name>
<proteinExistence type="inferred from homology"/>
<dbReference type="InterPro" id="IPR020846">
    <property type="entry name" value="MFS_dom"/>
</dbReference>
<evidence type="ECO:0000256" key="2">
    <source>
        <dbReference type="ARBA" id="ARBA00008240"/>
    </source>
</evidence>
<evidence type="ECO:0000313" key="12">
    <source>
        <dbReference type="Proteomes" id="UP000193228"/>
    </source>
</evidence>
<feature type="transmembrane region" description="Helical" evidence="9">
    <location>
        <begin position="178"/>
        <end position="197"/>
    </location>
</feature>
<sequence length="444" mass="46838">MEDARLRNTLNMDGGTATAGAGEGGLRKAKSIAAITLGNGLEFFDFTTYSFFAPIIGKLFFPTGDHLTQLLLAAGSFGVGFITRPLGGLVLGAYADRAGRKAAMNLTLTLMALGSALIAFAPTYASAGLAAPMWILGARLLQGFALGGEVGSATTLLMEFGGDRKRGLYGSFQILSQGINTVCGALLAVTLSTLLSQNALESWGWRVPFVIGVAAGLVAIYIRRNLRETLPEAVSSEAIELSKPITEVFRNHSKGLTIGILTTIGGTAANYIVVYYIASYAVQVLNFPMSLSLWAPVASAAIMVVCAPIAGILSDRVGRKPVLAISRLLLIAVIYPAFILIHAVPTLFVLVSVCTVLAILSTFTIVPGLVLQPELFPRNVRVTGMSIVYCTGASIFGGFAQFFATLLIQLSGNVFSPAWYLIGCGLLSLTPLPFMRETAGRPID</sequence>
<feature type="transmembrane region" description="Helical" evidence="9">
    <location>
        <begin position="256"/>
        <end position="278"/>
    </location>
</feature>
<dbReference type="PROSITE" id="PS50850">
    <property type="entry name" value="MFS"/>
    <property type="match status" value="1"/>
</dbReference>
<evidence type="ECO:0000256" key="1">
    <source>
        <dbReference type="ARBA" id="ARBA00004651"/>
    </source>
</evidence>
<feature type="domain" description="Major facilitator superfamily (MFS) profile" evidence="10">
    <location>
        <begin position="31"/>
        <end position="440"/>
    </location>
</feature>
<dbReference type="PANTHER" id="PTHR43528:SF3">
    <property type="entry name" value="CITRATE-PROTON SYMPORTER"/>
    <property type="match status" value="1"/>
</dbReference>
<reference evidence="12" key="1">
    <citation type="submission" date="2017-04" db="EMBL/GenBank/DDBJ databases">
        <authorList>
            <person name="Varghese N."/>
            <person name="Submissions S."/>
        </authorList>
    </citation>
    <scope>NUCLEOTIDE SEQUENCE [LARGE SCALE GENOMIC DNA]</scope>
    <source>
        <strain evidence="12">LMG 29540</strain>
    </source>
</reference>
<keyword evidence="4" id="KW-1003">Cell membrane</keyword>
<feature type="transmembrane region" description="Helical" evidence="9">
    <location>
        <begin position="322"/>
        <end position="341"/>
    </location>
</feature>
<feature type="transmembrane region" description="Helical" evidence="9">
    <location>
        <begin position="293"/>
        <end position="313"/>
    </location>
</feature>
<dbReference type="PANTHER" id="PTHR43528">
    <property type="entry name" value="ALPHA-KETOGLUTARATE PERMEASE"/>
    <property type="match status" value="1"/>
</dbReference>
<comment type="similarity">
    <text evidence="2">Belongs to the major facilitator superfamily. Metabolite:H+ Symporter (MHS) family (TC 2.A.1.6) family.</text>
</comment>
<keyword evidence="3" id="KW-0813">Transport</keyword>
<evidence type="ECO:0000256" key="8">
    <source>
        <dbReference type="ARBA" id="ARBA00023136"/>
    </source>
</evidence>
<evidence type="ECO:0000256" key="4">
    <source>
        <dbReference type="ARBA" id="ARBA00022475"/>
    </source>
</evidence>
<evidence type="ECO:0000256" key="6">
    <source>
        <dbReference type="ARBA" id="ARBA00022847"/>
    </source>
</evidence>
<keyword evidence="8 9" id="KW-0472">Membrane</keyword>
<dbReference type="SUPFAM" id="SSF103473">
    <property type="entry name" value="MFS general substrate transporter"/>
    <property type="match status" value="1"/>
</dbReference>
<feature type="transmembrane region" description="Helical" evidence="9">
    <location>
        <begin position="106"/>
        <end position="127"/>
    </location>
</feature>
<dbReference type="STRING" id="1515439.SAMN06265784_101511"/>
<keyword evidence="6" id="KW-0769">Symport</keyword>